<accession>L7LZD7</accession>
<evidence type="ECO:0000256" key="1">
    <source>
        <dbReference type="SAM" id="MobiDB-lite"/>
    </source>
</evidence>
<sequence>MKLLFYAAIFCFVISLITAAEDEEEAEEGGETEAPASKKAGKKDEEEEETEGEGGEKEEAGKKSKGAKSATGTTTTRRNQSEEAEEKGRPQAKPRPSLTKGGKSLRGRCRIREPNINCVGNSAMIMWYYDGETCVPKKVGGCKVRKSESGYLLCGRCANKCMGIPFTSPKITRVCRRKA</sequence>
<reference evidence="3" key="2">
    <citation type="journal article" date="2015" name="J. Proteomics">
        <title>Sexual differences in the sialomes of the zebra tick, Rhipicephalus pulchellus.</title>
        <authorList>
            <person name="Tan A.W."/>
            <person name="Francischetti I.M."/>
            <person name="Slovak M."/>
            <person name="Kini R.M."/>
            <person name="Ribeiro J.M."/>
        </authorList>
    </citation>
    <scope>NUCLEOTIDE SEQUENCE</scope>
    <source>
        <tissue evidence="3">Salivary gland</tissue>
    </source>
</reference>
<feature type="chain" id="PRO_5003980601" evidence="2">
    <location>
        <begin position="20"/>
        <end position="179"/>
    </location>
</feature>
<feature type="compositionally biased region" description="Acidic residues" evidence="1">
    <location>
        <begin position="22"/>
        <end position="31"/>
    </location>
</feature>
<protein>
    <submittedName>
        <fullName evidence="3">Putative der and-61 secreted protein</fullName>
    </submittedName>
</protein>
<feature type="region of interest" description="Disordered" evidence="1">
    <location>
        <begin position="22"/>
        <end position="106"/>
    </location>
</feature>
<reference evidence="3" key="1">
    <citation type="submission" date="2012-11" db="EMBL/GenBank/DDBJ databases">
        <authorList>
            <person name="Lucero-Rivera Y.E."/>
            <person name="Tovar-Ramirez D."/>
        </authorList>
    </citation>
    <scope>NUCLEOTIDE SEQUENCE</scope>
    <source>
        <tissue evidence="3">Salivary gland</tissue>
    </source>
</reference>
<name>L7LZD7_RHIPC</name>
<dbReference type="EMBL" id="GACK01008057">
    <property type="protein sequence ID" value="JAA56977.1"/>
    <property type="molecule type" value="mRNA"/>
</dbReference>
<keyword evidence="2" id="KW-0732">Signal</keyword>
<feature type="signal peptide" evidence="2">
    <location>
        <begin position="1"/>
        <end position="19"/>
    </location>
</feature>
<feature type="compositionally biased region" description="Low complexity" evidence="1">
    <location>
        <begin position="67"/>
        <end position="76"/>
    </location>
</feature>
<evidence type="ECO:0000256" key="2">
    <source>
        <dbReference type="SAM" id="SignalP"/>
    </source>
</evidence>
<proteinExistence type="evidence at transcript level"/>
<evidence type="ECO:0000313" key="3">
    <source>
        <dbReference type="EMBL" id="JAA56977.1"/>
    </source>
</evidence>
<organism evidence="3">
    <name type="scientific">Rhipicephalus pulchellus</name>
    <name type="common">Yellow backed tick</name>
    <name type="synonym">Dermacentor pulchellus</name>
    <dbReference type="NCBI Taxonomy" id="72859"/>
    <lineage>
        <taxon>Eukaryota</taxon>
        <taxon>Metazoa</taxon>
        <taxon>Ecdysozoa</taxon>
        <taxon>Arthropoda</taxon>
        <taxon>Chelicerata</taxon>
        <taxon>Arachnida</taxon>
        <taxon>Acari</taxon>
        <taxon>Parasitiformes</taxon>
        <taxon>Ixodida</taxon>
        <taxon>Ixodoidea</taxon>
        <taxon>Ixodidae</taxon>
        <taxon>Rhipicephalinae</taxon>
        <taxon>Rhipicephalus</taxon>
        <taxon>Rhipicephalus</taxon>
    </lineage>
</organism>
<dbReference type="AlphaFoldDB" id="L7LZD7"/>